<dbReference type="GeneID" id="28829055"/>
<keyword evidence="1" id="KW-0175">Coiled coil</keyword>
<evidence type="ECO:0000256" key="2">
    <source>
        <dbReference type="SAM" id="MobiDB-lite"/>
    </source>
</evidence>
<dbReference type="Proteomes" id="UP000070700">
    <property type="component" value="Unassembled WGS sequence"/>
</dbReference>
<proteinExistence type="predicted"/>
<protein>
    <submittedName>
        <fullName evidence="3">Uncharacterized protein</fullName>
    </submittedName>
</protein>
<dbReference type="EMBL" id="KQ947406">
    <property type="protein sequence ID" value="KUJ22849.1"/>
    <property type="molecule type" value="Genomic_DNA"/>
</dbReference>
<dbReference type="AlphaFoldDB" id="A0A194XS23"/>
<dbReference type="KEGG" id="psco:LY89DRAFT_728959"/>
<feature type="region of interest" description="Disordered" evidence="2">
    <location>
        <begin position="121"/>
        <end position="195"/>
    </location>
</feature>
<name>A0A194XS23_MOLSC</name>
<gene>
    <name evidence="3" type="ORF">LY89DRAFT_728959</name>
</gene>
<reference evidence="3 4" key="1">
    <citation type="submission" date="2015-10" db="EMBL/GenBank/DDBJ databases">
        <title>Full genome of DAOMC 229536 Phialocephala scopiformis, a fungal endophyte of spruce producing the potent anti-insectan compound rugulosin.</title>
        <authorList>
            <consortium name="DOE Joint Genome Institute"/>
            <person name="Walker A.K."/>
            <person name="Frasz S.L."/>
            <person name="Seifert K.A."/>
            <person name="Miller J.D."/>
            <person name="Mondo S.J."/>
            <person name="Labutti K."/>
            <person name="Lipzen A."/>
            <person name="Dockter R."/>
            <person name="Kennedy M."/>
            <person name="Grigoriev I.V."/>
            <person name="Spatafora J.W."/>
        </authorList>
    </citation>
    <scope>NUCLEOTIDE SEQUENCE [LARGE SCALE GENOMIC DNA]</scope>
    <source>
        <strain evidence="3 4">CBS 120377</strain>
    </source>
</reference>
<organism evidence="3 4">
    <name type="scientific">Mollisia scopiformis</name>
    <name type="common">Conifer needle endophyte fungus</name>
    <name type="synonym">Phialocephala scopiformis</name>
    <dbReference type="NCBI Taxonomy" id="149040"/>
    <lineage>
        <taxon>Eukaryota</taxon>
        <taxon>Fungi</taxon>
        <taxon>Dikarya</taxon>
        <taxon>Ascomycota</taxon>
        <taxon>Pezizomycotina</taxon>
        <taxon>Leotiomycetes</taxon>
        <taxon>Helotiales</taxon>
        <taxon>Mollisiaceae</taxon>
        <taxon>Mollisia</taxon>
    </lineage>
</organism>
<accession>A0A194XS23</accession>
<dbReference type="InParanoid" id="A0A194XS23"/>
<sequence length="321" mass="35933">MPPASGFPNQSTAELASNTLWEYQLRKENKVILEQIRKIGEKRDADVSENMRRMQEGEKHRLTLEAKVLDLEKERKLQDARAAEHERECAAKMAEMEKHLRSRLTDEELQKVMSRVQQMNNPVQTATEPQPATVAPRPSQPKTRLIGEATRQEPAGMLTGPLREKVSVPPSKPRVANRRPSTRSNSEGAPLRAEPVPAKEAAAIIPKLIQRHKALKQYYEAANDAFESLAITDPQIEYDFIAAFLSGLENKKTADKVIQALMALHPARGTLDGGIKLMCGWEDVAVGFKRAGFDVTGAKEEIKRKKRTLNPRTQLETGFGN</sequence>
<evidence type="ECO:0000313" key="3">
    <source>
        <dbReference type="EMBL" id="KUJ22849.1"/>
    </source>
</evidence>
<dbReference type="RefSeq" id="XP_018077204.1">
    <property type="nucleotide sequence ID" value="XM_018219329.1"/>
</dbReference>
<evidence type="ECO:0000313" key="4">
    <source>
        <dbReference type="Proteomes" id="UP000070700"/>
    </source>
</evidence>
<keyword evidence="4" id="KW-1185">Reference proteome</keyword>
<feature type="compositionally biased region" description="Polar residues" evidence="2">
    <location>
        <begin position="121"/>
        <end position="130"/>
    </location>
</feature>
<evidence type="ECO:0000256" key="1">
    <source>
        <dbReference type="SAM" id="Coils"/>
    </source>
</evidence>
<feature type="coiled-coil region" evidence="1">
    <location>
        <begin position="54"/>
        <end position="88"/>
    </location>
</feature>
<dbReference type="OrthoDB" id="3530645at2759"/>